<dbReference type="PROSITE" id="PS51257">
    <property type="entry name" value="PROKAR_LIPOPROTEIN"/>
    <property type="match status" value="1"/>
</dbReference>
<keyword evidence="5" id="KW-1185">Reference proteome</keyword>
<dbReference type="AlphaFoldDB" id="A0A518INV4"/>
<dbReference type="Pfam" id="PF02563">
    <property type="entry name" value="Poly_export"/>
    <property type="match status" value="1"/>
</dbReference>
<accession>A0A518INV4</accession>
<dbReference type="PANTHER" id="PTHR33619:SF3">
    <property type="entry name" value="POLYSACCHARIDE EXPORT PROTEIN GFCE-RELATED"/>
    <property type="match status" value="1"/>
</dbReference>
<keyword evidence="1" id="KW-0732">Signal</keyword>
<dbReference type="InterPro" id="IPR003715">
    <property type="entry name" value="Poly_export_N"/>
</dbReference>
<protein>
    <submittedName>
        <fullName evidence="4">Polysaccharide biosynthesis/export protein</fullName>
    </submittedName>
</protein>
<gene>
    <name evidence="4" type="ORF">Mal33_07390</name>
</gene>
<proteinExistence type="predicted"/>
<evidence type="ECO:0000259" key="3">
    <source>
        <dbReference type="Pfam" id="PF02563"/>
    </source>
</evidence>
<feature type="region of interest" description="Disordered" evidence="2">
    <location>
        <begin position="194"/>
        <end position="213"/>
    </location>
</feature>
<evidence type="ECO:0000256" key="2">
    <source>
        <dbReference type="SAM" id="MobiDB-lite"/>
    </source>
</evidence>
<evidence type="ECO:0000313" key="5">
    <source>
        <dbReference type="Proteomes" id="UP000316770"/>
    </source>
</evidence>
<dbReference type="GO" id="GO:0015159">
    <property type="term" value="F:polysaccharide transmembrane transporter activity"/>
    <property type="evidence" value="ECO:0007669"/>
    <property type="project" value="InterPro"/>
</dbReference>
<name>A0A518INV4_9BACT</name>
<feature type="compositionally biased region" description="Gly residues" evidence="2">
    <location>
        <begin position="197"/>
        <end position="206"/>
    </location>
</feature>
<dbReference type="Gene3D" id="3.30.1950.10">
    <property type="entry name" value="wza like domain"/>
    <property type="match status" value="1"/>
</dbReference>
<reference evidence="4 5" key="1">
    <citation type="submission" date="2019-02" db="EMBL/GenBank/DDBJ databases">
        <title>Deep-cultivation of Planctomycetes and their phenomic and genomic characterization uncovers novel biology.</title>
        <authorList>
            <person name="Wiegand S."/>
            <person name="Jogler M."/>
            <person name="Boedeker C."/>
            <person name="Pinto D."/>
            <person name="Vollmers J."/>
            <person name="Rivas-Marin E."/>
            <person name="Kohn T."/>
            <person name="Peeters S.H."/>
            <person name="Heuer A."/>
            <person name="Rast P."/>
            <person name="Oberbeckmann S."/>
            <person name="Bunk B."/>
            <person name="Jeske O."/>
            <person name="Meyerdierks A."/>
            <person name="Storesund J.E."/>
            <person name="Kallscheuer N."/>
            <person name="Luecker S."/>
            <person name="Lage O.M."/>
            <person name="Pohl T."/>
            <person name="Merkel B.J."/>
            <person name="Hornburger P."/>
            <person name="Mueller R.-W."/>
            <person name="Bruemmer F."/>
            <person name="Labrenz M."/>
            <person name="Spormann A.M."/>
            <person name="Op den Camp H."/>
            <person name="Overmann J."/>
            <person name="Amann R."/>
            <person name="Jetten M.S.M."/>
            <person name="Mascher T."/>
            <person name="Medema M.H."/>
            <person name="Devos D.P."/>
            <person name="Kaster A.-K."/>
            <person name="Ovreas L."/>
            <person name="Rohde M."/>
            <person name="Galperin M.Y."/>
            <person name="Jogler C."/>
        </authorList>
    </citation>
    <scope>NUCLEOTIDE SEQUENCE [LARGE SCALE GENOMIC DNA]</scope>
    <source>
        <strain evidence="4 5">Mal33</strain>
    </source>
</reference>
<evidence type="ECO:0000313" key="4">
    <source>
        <dbReference type="EMBL" id="QDV54774.1"/>
    </source>
</evidence>
<feature type="domain" description="Polysaccharide export protein N-terminal" evidence="3">
    <location>
        <begin position="70"/>
        <end position="160"/>
    </location>
</feature>
<dbReference type="EMBL" id="CP036318">
    <property type="protein sequence ID" value="QDV54774.1"/>
    <property type="molecule type" value="Genomic_DNA"/>
</dbReference>
<dbReference type="PANTHER" id="PTHR33619">
    <property type="entry name" value="POLYSACCHARIDE EXPORT PROTEIN GFCE-RELATED"/>
    <property type="match status" value="1"/>
</dbReference>
<dbReference type="InterPro" id="IPR049712">
    <property type="entry name" value="Poly_export"/>
</dbReference>
<dbReference type="Proteomes" id="UP000316770">
    <property type="component" value="Chromosome"/>
</dbReference>
<evidence type="ECO:0000256" key="1">
    <source>
        <dbReference type="ARBA" id="ARBA00022729"/>
    </source>
</evidence>
<sequence>MCVLTKNRSSIVLSRWNWLAATSLLVLSATGCTSIMSPISGTPVGHLPPEMRGQSRNNLVPVPLSILRQQAPPHYLLDEGDILGIYIEGIMPPKAGADQTEAAPPVHFPEAGSDLPPAVGYPIPIRDDGTLPLPLVDPIQVRGMTLTEVEAAIRKAYVVDRNILKEGRDRILVSLMRERTYRVIVIREDEDDSLALPGGGRGGSGSQGSIVGGASRSGSGYTLDLPAYKNDVMHALAQTGGLPGLNAKNEVKILKANRVGQLDANGTPMMVMPGMMGADGMVAGDCYGGCMPHDPCYSGFNPNEDYDPTAIRIPLRVAPGQMPHLQPADIILEEGDIVVVEARDTEVFYTGGLLPGGQFPIPRDYDLDVVGAMAIAGQGLGSSGPSKGGGSLLGGGFAGASPTQLYVMRTTPYGDQFNISVDLNKALNDKSERLMIQPGDTLILRYKPCEELVNFSLVTFFTYGIRELFSN</sequence>
<organism evidence="4 5">
    <name type="scientific">Rosistilla oblonga</name>
    <dbReference type="NCBI Taxonomy" id="2527990"/>
    <lineage>
        <taxon>Bacteria</taxon>
        <taxon>Pseudomonadati</taxon>
        <taxon>Planctomycetota</taxon>
        <taxon>Planctomycetia</taxon>
        <taxon>Pirellulales</taxon>
        <taxon>Pirellulaceae</taxon>
        <taxon>Rosistilla</taxon>
    </lineage>
</organism>